<keyword evidence="2" id="KW-1185">Reference proteome</keyword>
<sequence>MGSLQAHESRINRSLEKNEEKAFQVKEAATKTGEIESSTSRGHGSGGFCGRGRGRGRGRSQFDQQKRSSSEQRSSGEQRSYRSGIQCHHCKKFGHKKGDCWYKDQQVNYATENGEESKLFIAHLDTNYESSDVWFVDRSYSNHMTGMKSKLKELDETHKMQVKLGNGKEI</sequence>
<accession>A0ACC0ZZU4</accession>
<organism evidence="1 2">
    <name type="scientific">Pistacia atlantica</name>
    <dbReference type="NCBI Taxonomy" id="434234"/>
    <lineage>
        <taxon>Eukaryota</taxon>
        <taxon>Viridiplantae</taxon>
        <taxon>Streptophyta</taxon>
        <taxon>Embryophyta</taxon>
        <taxon>Tracheophyta</taxon>
        <taxon>Spermatophyta</taxon>
        <taxon>Magnoliopsida</taxon>
        <taxon>eudicotyledons</taxon>
        <taxon>Gunneridae</taxon>
        <taxon>Pentapetalae</taxon>
        <taxon>rosids</taxon>
        <taxon>malvids</taxon>
        <taxon>Sapindales</taxon>
        <taxon>Anacardiaceae</taxon>
        <taxon>Pistacia</taxon>
    </lineage>
</organism>
<name>A0ACC0ZZU4_9ROSI</name>
<comment type="caution">
    <text evidence="1">The sequence shown here is derived from an EMBL/GenBank/DDBJ whole genome shotgun (WGS) entry which is preliminary data.</text>
</comment>
<dbReference type="EMBL" id="CM047909">
    <property type="protein sequence ID" value="KAJ0080589.1"/>
    <property type="molecule type" value="Genomic_DNA"/>
</dbReference>
<proteinExistence type="predicted"/>
<dbReference type="Proteomes" id="UP001164250">
    <property type="component" value="Chromosome 13"/>
</dbReference>
<gene>
    <name evidence="1" type="ORF">Patl1_24239</name>
</gene>
<protein>
    <submittedName>
        <fullName evidence="1">Uncharacterized protein</fullName>
    </submittedName>
</protein>
<evidence type="ECO:0000313" key="1">
    <source>
        <dbReference type="EMBL" id="KAJ0080589.1"/>
    </source>
</evidence>
<reference evidence="2" key="1">
    <citation type="journal article" date="2023" name="G3 (Bethesda)">
        <title>Genome assembly and association tests identify interacting loci associated with vigor, precocity, and sex in interspecific pistachio rootstocks.</title>
        <authorList>
            <person name="Palmer W."/>
            <person name="Jacygrad E."/>
            <person name="Sagayaradj S."/>
            <person name="Cavanaugh K."/>
            <person name="Han R."/>
            <person name="Bertier L."/>
            <person name="Beede B."/>
            <person name="Kafkas S."/>
            <person name="Golino D."/>
            <person name="Preece J."/>
            <person name="Michelmore R."/>
        </authorList>
    </citation>
    <scope>NUCLEOTIDE SEQUENCE [LARGE SCALE GENOMIC DNA]</scope>
</reference>
<evidence type="ECO:0000313" key="2">
    <source>
        <dbReference type="Proteomes" id="UP001164250"/>
    </source>
</evidence>